<dbReference type="PANTHER" id="PTHR31377:SF0">
    <property type="entry name" value="AGMATINE DEIMINASE-RELATED"/>
    <property type="match status" value="1"/>
</dbReference>
<dbReference type="EC" id="3.5.3.12" evidence="2"/>
<dbReference type="GO" id="GO:0047632">
    <property type="term" value="F:agmatine deiminase activity"/>
    <property type="evidence" value="ECO:0007669"/>
    <property type="project" value="UniProtKB-EC"/>
</dbReference>
<proteinExistence type="predicted"/>
<reference evidence="2 3" key="1">
    <citation type="submission" date="2019-02" db="EMBL/GenBank/DDBJ databases">
        <title>Deep-cultivation of Planctomycetes and their phenomic and genomic characterization uncovers novel biology.</title>
        <authorList>
            <person name="Wiegand S."/>
            <person name="Jogler M."/>
            <person name="Boedeker C."/>
            <person name="Pinto D."/>
            <person name="Vollmers J."/>
            <person name="Rivas-Marin E."/>
            <person name="Kohn T."/>
            <person name="Peeters S.H."/>
            <person name="Heuer A."/>
            <person name="Rast P."/>
            <person name="Oberbeckmann S."/>
            <person name="Bunk B."/>
            <person name="Jeske O."/>
            <person name="Meyerdierks A."/>
            <person name="Storesund J.E."/>
            <person name="Kallscheuer N."/>
            <person name="Luecker S."/>
            <person name="Lage O.M."/>
            <person name="Pohl T."/>
            <person name="Merkel B.J."/>
            <person name="Hornburger P."/>
            <person name="Mueller R.-W."/>
            <person name="Bruemmer F."/>
            <person name="Labrenz M."/>
            <person name="Spormann A.M."/>
            <person name="Op den Camp H."/>
            <person name="Overmann J."/>
            <person name="Amann R."/>
            <person name="Jetten M.S.M."/>
            <person name="Mascher T."/>
            <person name="Medema M.H."/>
            <person name="Devos D.P."/>
            <person name="Kaster A.-K."/>
            <person name="Ovreas L."/>
            <person name="Rohde M."/>
            <person name="Galperin M.Y."/>
            <person name="Jogler C."/>
        </authorList>
    </citation>
    <scope>NUCLEOTIDE SEQUENCE [LARGE SCALE GENOMIC DNA]</scope>
    <source>
        <strain evidence="2 3">K23_9</strain>
    </source>
</reference>
<organism evidence="2 3">
    <name type="scientific">Stieleria marina</name>
    <dbReference type="NCBI Taxonomy" id="1930275"/>
    <lineage>
        <taxon>Bacteria</taxon>
        <taxon>Pseudomonadati</taxon>
        <taxon>Planctomycetota</taxon>
        <taxon>Planctomycetia</taxon>
        <taxon>Pirellulales</taxon>
        <taxon>Pirellulaceae</taxon>
        <taxon>Stieleria</taxon>
    </lineage>
</organism>
<dbReference type="InterPro" id="IPR007466">
    <property type="entry name" value="Peptidyl-Arg-deiminase_porph"/>
</dbReference>
<name>A0A517P1V9_9BACT</name>
<dbReference type="OrthoDB" id="9808013at2"/>
<gene>
    <name evidence="2" type="primary">aguA_2</name>
    <name evidence="2" type="ORF">K239x_53870</name>
</gene>
<keyword evidence="1 2" id="KW-0378">Hydrolase</keyword>
<dbReference type="SUPFAM" id="SSF55909">
    <property type="entry name" value="Pentein"/>
    <property type="match status" value="1"/>
</dbReference>
<evidence type="ECO:0000313" key="2">
    <source>
        <dbReference type="EMBL" id="QDT13369.1"/>
    </source>
</evidence>
<dbReference type="GO" id="GO:0009446">
    <property type="term" value="P:putrescine biosynthetic process"/>
    <property type="evidence" value="ECO:0007669"/>
    <property type="project" value="InterPro"/>
</dbReference>
<dbReference type="Proteomes" id="UP000319817">
    <property type="component" value="Chromosome"/>
</dbReference>
<evidence type="ECO:0000313" key="3">
    <source>
        <dbReference type="Proteomes" id="UP000319817"/>
    </source>
</evidence>
<accession>A0A517P1V9</accession>
<keyword evidence="3" id="KW-1185">Reference proteome</keyword>
<dbReference type="Pfam" id="PF04371">
    <property type="entry name" value="PAD_porph"/>
    <property type="match status" value="1"/>
</dbReference>
<dbReference type="Gene3D" id="3.75.10.10">
    <property type="entry name" value="L-arginine/glycine Amidinotransferase, Chain A"/>
    <property type="match status" value="1"/>
</dbReference>
<sequence length="337" mass="37133">MRLPAEWETPAAIWIAWPHNRETWPGNFEPIPEFFAAWARTIAEDTPVRILAQGDVAQSAKNALGTLPANLEIVSIKTNDSWIRDYGPSFVHNSDTNQIEAIDWQYNAWGGKYPPWDADDRAAAQIAQHLGVTSHRSNLCIEGGAIETDGQGRMVAFRDCIETDTRNPDWSEQAIANELYHRLGITEIVWLDGGGLQGDDTDGHIDQLARFVDSRNIVASICDDHSDSNAAGLIANKRQLKLWSGQTDPGVIVHELPIPPARYVNETRVPESYCNFLRIGSSHMLVPTFGSKMSDDRAIGILRDLCPGCDVTGIDCRDIAWGLGALHCASLNQPSPA</sequence>
<dbReference type="PANTHER" id="PTHR31377">
    <property type="entry name" value="AGMATINE DEIMINASE-RELATED"/>
    <property type="match status" value="1"/>
</dbReference>
<dbReference type="AlphaFoldDB" id="A0A517P1V9"/>
<dbReference type="GO" id="GO:0004668">
    <property type="term" value="F:protein-arginine deiminase activity"/>
    <property type="evidence" value="ECO:0007669"/>
    <property type="project" value="InterPro"/>
</dbReference>
<protein>
    <submittedName>
        <fullName evidence="2">Agmatine deiminase</fullName>
        <ecNumber evidence="2">3.5.3.12</ecNumber>
    </submittedName>
</protein>
<dbReference type="EMBL" id="CP036526">
    <property type="protein sequence ID" value="QDT13369.1"/>
    <property type="molecule type" value="Genomic_DNA"/>
</dbReference>
<evidence type="ECO:0000256" key="1">
    <source>
        <dbReference type="ARBA" id="ARBA00022801"/>
    </source>
</evidence>